<feature type="domain" description="PDZ" evidence="19">
    <location>
        <begin position="247"/>
        <end position="341"/>
    </location>
</feature>
<feature type="domain" description="PDZ" evidence="19">
    <location>
        <begin position="371"/>
        <end position="453"/>
    </location>
</feature>
<evidence type="ECO:0000256" key="7">
    <source>
        <dbReference type="ARBA" id="ARBA00022670"/>
    </source>
</evidence>
<evidence type="ECO:0000256" key="8">
    <source>
        <dbReference type="ARBA" id="ARBA00022729"/>
    </source>
</evidence>
<dbReference type="GO" id="GO:0004252">
    <property type="term" value="F:serine-type endopeptidase activity"/>
    <property type="evidence" value="ECO:0007669"/>
    <property type="project" value="InterPro"/>
</dbReference>
<proteinExistence type="inferred from homology"/>
<evidence type="ECO:0000256" key="2">
    <source>
        <dbReference type="ARBA" id="ARBA00002610"/>
    </source>
</evidence>
<dbReference type="EMBL" id="CP014671">
    <property type="protein sequence ID" value="ANX03003.1"/>
    <property type="molecule type" value="Genomic_DNA"/>
</dbReference>
<protein>
    <recommendedName>
        <fullName evidence="6">Probable periplasmic serine endoprotease DegP-like</fullName>
        <ecNumber evidence="5">3.4.21.107</ecNumber>
    </recommendedName>
    <alternativeName>
        <fullName evidence="14">Protease Do</fullName>
    </alternativeName>
</protein>
<feature type="region of interest" description="Disordered" evidence="17">
    <location>
        <begin position="351"/>
        <end position="372"/>
    </location>
</feature>
<keyword evidence="10" id="KW-0574">Periplasm</keyword>
<sequence>MTALRAVFAVLLLWTPWWSSVHAALPEFTQLVKDVGPSVVNISTTQKARTQELFPGMPMDPNDPRNEFFRRFFGQPPGGQQQARSLGSGFIISADGTILTNAHVVKDADEILVKLSDHREEPAELVGLDERTDVAVLRIKAKGLPAVKIGDSDRLEVGAWVLAIGSPFGLEYTATAGIVSAVGRTLPSDAYVPFIQTDAAVNPGNSGGPLFNTDGEVIGINSQIYSRSGGYMGLSFAIPIKVAMRAAGQIQKSGHASHGYLGVTVQPVTPALAQSFGLDKARGALVADVTAGSPAATAGIKAGDVILAFNGRALADAGDLPPLVGNTEVGDKVSLTVLRDGKERTVSATVGALSDSDEAGGPASKPADQAQGGRLKLAVADLDAAQREQLDVPKGGVLVMAVGDGPAARAGLTRGDVILRVGDSEVKDVAHFKALVGKLPAGRAVPLLVQRRGNPLFLALTVPKE</sequence>
<evidence type="ECO:0000256" key="17">
    <source>
        <dbReference type="SAM" id="MobiDB-lite"/>
    </source>
</evidence>
<feature type="signal peptide" evidence="18">
    <location>
        <begin position="1"/>
        <end position="23"/>
    </location>
</feature>
<comment type="function">
    <text evidence="2">Might be efficient in the degradation of transiently denatured and unfolded proteins which accumulate in the periplasm following stress conditions.</text>
</comment>
<keyword evidence="13" id="KW-0346">Stress response</keyword>
<keyword evidence="21" id="KW-1185">Reference proteome</keyword>
<keyword evidence="8 18" id="KW-0732">Signal</keyword>
<comment type="similarity">
    <text evidence="4">Belongs to the peptidase S1C family.</text>
</comment>
<dbReference type="InterPro" id="IPR001940">
    <property type="entry name" value="Peptidase_S1C"/>
</dbReference>
<evidence type="ECO:0000313" key="20">
    <source>
        <dbReference type="EMBL" id="ANX03003.1"/>
    </source>
</evidence>
<dbReference type="Gene3D" id="2.30.42.10">
    <property type="match status" value="2"/>
</dbReference>
<dbReference type="InterPro" id="IPR001478">
    <property type="entry name" value="PDZ"/>
</dbReference>
<comment type="catalytic activity">
    <reaction evidence="1">
        <text>Acts on substrates that are at least partially unfolded. The cleavage site P1 residue is normally between a pair of hydrophobic residues, such as Val-|-Val.</text>
        <dbReference type="EC" id="3.4.21.107"/>
    </reaction>
</comment>
<evidence type="ECO:0000256" key="1">
    <source>
        <dbReference type="ARBA" id="ARBA00001772"/>
    </source>
</evidence>
<evidence type="ECO:0000256" key="4">
    <source>
        <dbReference type="ARBA" id="ARBA00010541"/>
    </source>
</evidence>
<dbReference type="PANTHER" id="PTHR22939:SF130">
    <property type="entry name" value="PERIPLASMIC SERINE ENDOPROTEASE DEGP-LIKE-RELATED"/>
    <property type="match status" value="1"/>
</dbReference>
<dbReference type="KEGG" id="gbi:PG2T_01555"/>
<feature type="binding site" evidence="16">
    <location>
        <position position="103"/>
    </location>
    <ligand>
        <name>substrate</name>
    </ligand>
</feature>
<evidence type="ECO:0000256" key="6">
    <source>
        <dbReference type="ARBA" id="ARBA00013958"/>
    </source>
</evidence>
<evidence type="ECO:0000256" key="3">
    <source>
        <dbReference type="ARBA" id="ARBA00004418"/>
    </source>
</evidence>
<keyword evidence="11" id="KW-0378">Hydrolase</keyword>
<comment type="subcellular location">
    <subcellularLocation>
        <location evidence="3">Periplasm</location>
    </subcellularLocation>
</comment>
<evidence type="ECO:0000256" key="9">
    <source>
        <dbReference type="ARBA" id="ARBA00022737"/>
    </source>
</evidence>
<feature type="chain" id="PRO_5039210016" description="Probable periplasmic serine endoprotease DegP-like" evidence="18">
    <location>
        <begin position="24"/>
        <end position="465"/>
    </location>
</feature>
<evidence type="ECO:0000256" key="13">
    <source>
        <dbReference type="ARBA" id="ARBA00023016"/>
    </source>
</evidence>
<dbReference type="NCBIfam" id="TIGR02037">
    <property type="entry name" value="degP_htrA_DO"/>
    <property type="match status" value="1"/>
</dbReference>
<feature type="binding site" evidence="16">
    <location>
        <begin position="204"/>
        <end position="206"/>
    </location>
    <ligand>
        <name>substrate</name>
    </ligand>
</feature>
<keyword evidence="9" id="KW-0677">Repeat</keyword>
<dbReference type="InterPro" id="IPR009003">
    <property type="entry name" value="Peptidase_S1_PA"/>
</dbReference>
<dbReference type="CDD" id="cd10839">
    <property type="entry name" value="cpPDZ1_DegP-like"/>
    <property type="match status" value="1"/>
</dbReference>
<evidence type="ECO:0000256" key="16">
    <source>
        <dbReference type="PIRSR" id="PIRSR611782-2"/>
    </source>
</evidence>
<feature type="active site" description="Charge relay system" evidence="15">
    <location>
        <position position="206"/>
    </location>
</feature>
<dbReference type="AlphaFoldDB" id="A0A1B1YQK2"/>
<evidence type="ECO:0000256" key="18">
    <source>
        <dbReference type="SAM" id="SignalP"/>
    </source>
</evidence>
<evidence type="ECO:0000256" key="11">
    <source>
        <dbReference type="ARBA" id="ARBA00022801"/>
    </source>
</evidence>
<name>A0A1B1YQK2_9GAMM</name>
<evidence type="ECO:0000256" key="14">
    <source>
        <dbReference type="ARBA" id="ARBA00032850"/>
    </source>
</evidence>
<dbReference type="InterPro" id="IPR036034">
    <property type="entry name" value="PDZ_sf"/>
</dbReference>
<evidence type="ECO:0000313" key="21">
    <source>
        <dbReference type="Proteomes" id="UP000092952"/>
    </source>
</evidence>
<dbReference type="Proteomes" id="UP000092952">
    <property type="component" value="Chromosome"/>
</dbReference>
<dbReference type="SUPFAM" id="SSF50156">
    <property type="entry name" value="PDZ domain-like"/>
    <property type="match status" value="2"/>
</dbReference>
<dbReference type="FunFam" id="2.40.10.120:FF:000007">
    <property type="entry name" value="Periplasmic serine endoprotease DegP-like"/>
    <property type="match status" value="1"/>
</dbReference>
<evidence type="ECO:0000256" key="15">
    <source>
        <dbReference type="PIRSR" id="PIRSR611782-1"/>
    </source>
</evidence>
<dbReference type="STRING" id="1810504.PG2T_01555"/>
<feature type="binding site" evidence="16">
    <location>
        <position position="133"/>
    </location>
    <ligand>
        <name>substrate</name>
    </ligand>
</feature>
<feature type="active site" description="Charge relay system" evidence="15">
    <location>
        <position position="133"/>
    </location>
</feature>
<keyword evidence="7" id="KW-0645">Protease</keyword>
<keyword evidence="12" id="KW-0720">Serine protease</keyword>
<dbReference type="OrthoDB" id="9758917at2"/>
<evidence type="ECO:0000259" key="19">
    <source>
        <dbReference type="PROSITE" id="PS50106"/>
    </source>
</evidence>
<dbReference type="InterPro" id="IPR011782">
    <property type="entry name" value="Pept_S1C_Do"/>
</dbReference>
<dbReference type="GO" id="GO:0042597">
    <property type="term" value="C:periplasmic space"/>
    <property type="evidence" value="ECO:0007669"/>
    <property type="project" value="UniProtKB-SubCell"/>
</dbReference>
<dbReference type="PRINTS" id="PR00834">
    <property type="entry name" value="PROTEASES2C"/>
</dbReference>
<dbReference type="SUPFAM" id="SSF50494">
    <property type="entry name" value="Trypsin-like serine proteases"/>
    <property type="match status" value="1"/>
</dbReference>
<organism evidence="20 21">
    <name type="scientific">Immundisolibacter cernigliae</name>
    <dbReference type="NCBI Taxonomy" id="1810504"/>
    <lineage>
        <taxon>Bacteria</taxon>
        <taxon>Pseudomonadati</taxon>
        <taxon>Pseudomonadota</taxon>
        <taxon>Gammaproteobacteria</taxon>
        <taxon>Immundisolibacterales</taxon>
        <taxon>Immundisolibacteraceae</taxon>
        <taxon>Immundisolibacter</taxon>
    </lineage>
</organism>
<dbReference type="Pfam" id="PF13180">
    <property type="entry name" value="PDZ_2"/>
    <property type="match status" value="2"/>
</dbReference>
<evidence type="ECO:0000256" key="12">
    <source>
        <dbReference type="ARBA" id="ARBA00022825"/>
    </source>
</evidence>
<dbReference type="InParanoid" id="A0A1B1YQK2"/>
<reference evidence="21" key="1">
    <citation type="submission" date="2016-03" db="EMBL/GenBank/DDBJ databases">
        <title>Complete genome sequence of Solimmundus cernigliae, representing a novel lineage of polycyclic aromatic hydrocarbon degraders within the Gammaproteobacteria.</title>
        <authorList>
            <person name="Singleton D.R."/>
            <person name="Dickey A.N."/>
            <person name="Scholl E.H."/>
            <person name="Wright F.A."/>
            <person name="Aitken M.D."/>
        </authorList>
    </citation>
    <scope>NUCLEOTIDE SEQUENCE [LARGE SCALE GENOMIC DNA]</scope>
    <source>
        <strain evidence="21">TR3.2</strain>
    </source>
</reference>
<evidence type="ECO:0000256" key="5">
    <source>
        <dbReference type="ARBA" id="ARBA00013035"/>
    </source>
</evidence>
<dbReference type="Pfam" id="PF13365">
    <property type="entry name" value="Trypsin_2"/>
    <property type="match status" value="1"/>
</dbReference>
<dbReference type="Gene3D" id="2.40.10.120">
    <property type="match status" value="1"/>
</dbReference>
<dbReference type="PROSITE" id="PS50106">
    <property type="entry name" value="PDZ"/>
    <property type="match status" value="2"/>
</dbReference>
<dbReference type="FunCoup" id="A0A1B1YQK2">
    <property type="interactions" value="537"/>
</dbReference>
<dbReference type="EC" id="3.4.21.107" evidence="5"/>
<dbReference type="PANTHER" id="PTHR22939">
    <property type="entry name" value="SERINE PROTEASE FAMILY S1C HTRA-RELATED"/>
    <property type="match status" value="1"/>
</dbReference>
<gene>
    <name evidence="20" type="ORF">PG2T_01555</name>
</gene>
<dbReference type="RefSeq" id="WP_068802514.1">
    <property type="nucleotide sequence ID" value="NZ_CP014671.1"/>
</dbReference>
<evidence type="ECO:0000256" key="10">
    <source>
        <dbReference type="ARBA" id="ARBA00022764"/>
    </source>
</evidence>
<dbReference type="SMART" id="SM00228">
    <property type="entry name" value="PDZ"/>
    <property type="match status" value="2"/>
</dbReference>
<feature type="active site" description="Charge relay system" evidence="15">
    <location>
        <position position="103"/>
    </location>
</feature>
<accession>A0A1B1YQK2</accession>
<dbReference type="GO" id="GO:0006508">
    <property type="term" value="P:proteolysis"/>
    <property type="evidence" value="ECO:0007669"/>
    <property type="project" value="UniProtKB-KW"/>
</dbReference>